<organism evidence="1 2">
    <name type="scientific">Globodera rostochiensis</name>
    <name type="common">Golden nematode worm</name>
    <name type="synonym">Heterodera rostochiensis</name>
    <dbReference type="NCBI Taxonomy" id="31243"/>
    <lineage>
        <taxon>Eukaryota</taxon>
        <taxon>Metazoa</taxon>
        <taxon>Ecdysozoa</taxon>
        <taxon>Nematoda</taxon>
        <taxon>Chromadorea</taxon>
        <taxon>Rhabditida</taxon>
        <taxon>Tylenchina</taxon>
        <taxon>Tylenchomorpha</taxon>
        <taxon>Tylenchoidea</taxon>
        <taxon>Heteroderidae</taxon>
        <taxon>Heteroderinae</taxon>
        <taxon>Globodera</taxon>
    </lineage>
</organism>
<name>A0A914HFV5_GLORO</name>
<keyword evidence="1" id="KW-1185">Reference proteome</keyword>
<dbReference type="AlphaFoldDB" id="A0A914HFV5"/>
<protein>
    <submittedName>
        <fullName evidence="2">Uncharacterized protein</fullName>
    </submittedName>
</protein>
<accession>A0A914HFV5</accession>
<dbReference type="Proteomes" id="UP000887572">
    <property type="component" value="Unplaced"/>
</dbReference>
<evidence type="ECO:0000313" key="2">
    <source>
        <dbReference type="WBParaSite" id="Gr19_v10_g16991.t4"/>
    </source>
</evidence>
<sequence>MLSRSATPSESRKKSFTGIKIQERYGQIYSKFNPLTAFAIEFKLEDNWSRRLKIKDIASHPPNASGPLAQIVLWEWERGSQKIGNTIILNRGGTAEVDCDKTASIVVRILKERHVIENPCPPFSSPADDLTVHMLRRSSSGRYELHMDHKPKPEIRSVWNGGREVSRRRWWVGEWSPFCVAAAPTDCTMIVSGLGLAAGIDDDGHWGGGGRRMNECAARSHPKNCRSPLHFATTKLLLLPILSLFCTLALCQNVPPSNVAEGRQVSASSICGEVNGRPIRECVIAVSSKAVAN</sequence>
<reference evidence="2" key="1">
    <citation type="submission" date="2022-11" db="UniProtKB">
        <authorList>
            <consortium name="WormBaseParasite"/>
        </authorList>
    </citation>
    <scope>IDENTIFICATION</scope>
</reference>
<evidence type="ECO:0000313" key="1">
    <source>
        <dbReference type="Proteomes" id="UP000887572"/>
    </source>
</evidence>
<dbReference type="WBParaSite" id="Gr19_v10_g16991.t4">
    <property type="protein sequence ID" value="Gr19_v10_g16991.t4"/>
    <property type="gene ID" value="Gr19_v10_g16991"/>
</dbReference>
<proteinExistence type="predicted"/>